<evidence type="ECO:0000259" key="13">
    <source>
        <dbReference type="PROSITE" id="PS50894"/>
    </source>
</evidence>
<sequence>MDLSSFYHQFREESVENVRVLGEGLLSLEQATDPGEQQATIAQIFRAMHTIKGSARMLGFDEVGRLAHELETVLGEMRQGKRALERPLANVLLRSGDAILELINATIEGRPCPVNVDELIGGLGDAQTDAAPAAMPPTGAPEAPPAPAAPAPPKAAPPPRGTSTSVTPPPSTTVPLSRVVNQRHQNQPTIRVRVDRLDRMLNLAGELVIGQQSLATHGEQWQVLEDKCAQQRAALTGLEEALESMALTGAQRKQLAQHLNNVHAISHDVRGLVHQESDRVMRHTNQHAQLVKDLEQEVMRARLLPIATVYAGLPRAVRDLTQTTGHEAKIELYGETVELDRKVLELINDPLLHLVRNAVDHGIEPPSEREAAGKPPYGLIEVRAETVGGKVKIVISDDGRGMDPQRLRERAVRLGMLSAEAAALMPDSEAFELIFQPGFSTAAQITEISGRGVGMDVVRANLTDLGGQVEVESELGHGSRIILTLPLTLVTTRVLLVRTGRSIFALPATSCYGTVWAYHNEIRSLEGQPTILVEERTLALIALAELLGLSEPSPFSRHSRVPAIITGSNQRPVALLVDELVDEREAVVKPLGPLFEKHQHFGGAIQLGDGTLVLLLNPVQVIQNKRSNIVVSQAPAVQRSRLLVVDDSFTTRELICSILQSAGYEVTPAVDGADALAQMQQQPYDLVVSDIEMPRVDGFGLTSQIRAHPTTSRVPVILITSLASEEHRRRGLEAGAQAYIVKSQFDQESLLDVVQQLLGTTN</sequence>
<dbReference type="Gene3D" id="1.20.120.160">
    <property type="entry name" value="HPT domain"/>
    <property type="match status" value="1"/>
</dbReference>
<dbReference type="InterPro" id="IPR037006">
    <property type="entry name" value="CheA-like_homodim_sf"/>
</dbReference>
<dbReference type="SUPFAM" id="SSF47226">
    <property type="entry name" value="Histidine-containing phosphotransfer domain, HPT domain"/>
    <property type="match status" value="1"/>
</dbReference>
<dbReference type="InterPro" id="IPR036097">
    <property type="entry name" value="HisK_dim/P_sf"/>
</dbReference>
<dbReference type="Pfam" id="PF01627">
    <property type="entry name" value="Hpt"/>
    <property type="match status" value="1"/>
</dbReference>
<keyword evidence="6" id="KW-0902">Two-component regulatory system</keyword>
<dbReference type="SUPFAM" id="SSF55874">
    <property type="entry name" value="ATPase domain of HSP90 chaperone/DNA topoisomerase II/histidine kinase"/>
    <property type="match status" value="1"/>
</dbReference>
<dbReference type="InterPro" id="IPR001789">
    <property type="entry name" value="Sig_transdc_resp-reg_receiver"/>
</dbReference>
<dbReference type="InterPro" id="IPR008207">
    <property type="entry name" value="Sig_transdc_His_kin_Hpt_dom"/>
</dbReference>
<evidence type="ECO:0000256" key="8">
    <source>
        <dbReference type="PROSITE-ProRule" id="PRU00169"/>
    </source>
</evidence>
<dbReference type="SMART" id="SM00387">
    <property type="entry name" value="HATPase_c"/>
    <property type="match status" value="1"/>
</dbReference>
<dbReference type="Gene3D" id="3.40.50.2300">
    <property type="match status" value="1"/>
</dbReference>
<dbReference type="PRINTS" id="PR00344">
    <property type="entry name" value="BCTRLSENSOR"/>
</dbReference>
<dbReference type="SMART" id="SM00073">
    <property type="entry name" value="HPT"/>
    <property type="match status" value="1"/>
</dbReference>
<dbReference type="PROSITE" id="PS50894">
    <property type="entry name" value="HPT"/>
    <property type="match status" value="1"/>
</dbReference>
<evidence type="ECO:0000256" key="6">
    <source>
        <dbReference type="ARBA" id="ARBA00023012"/>
    </source>
</evidence>
<feature type="modified residue" description="Phosphohistidine" evidence="7">
    <location>
        <position position="49"/>
    </location>
</feature>
<feature type="domain" description="Response regulatory" evidence="11">
    <location>
        <begin position="641"/>
        <end position="757"/>
    </location>
</feature>
<feature type="region of interest" description="Disordered" evidence="9">
    <location>
        <begin position="127"/>
        <end position="187"/>
    </location>
</feature>
<name>A0A2H3L6I9_9CHLR</name>
<dbReference type="GO" id="GO:0005737">
    <property type="term" value="C:cytoplasm"/>
    <property type="evidence" value="ECO:0007669"/>
    <property type="project" value="InterPro"/>
</dbReference>
<dbReference type="Pfam" id="PF00072">
    <property type="entry name" value="Response_reg"/>
    <property type="match status" value="1"/>
</dbReference>
<evidence type="ECO:0000256" key="9">
    <source>
        <dbReference type="SAM" id="MobiDB-lite"/>
    </source>
</evidence>
<dbReference type="CDD" id="cd00088">
    <property type="entry name" value="HPT"/>
    <property type="match status" value="1"/>
</dbReference>
<dbReference type="InterPro" id="IPR004105">
    <property type="entry name" value="CheA-like_dim"/>
</dbReference>
<dbReference type="Pfam" id="PF02895">
    <property type="entry name" value="H-kinase_dim"/>
    <property type="match status" value="1"/>
</dbReference>
<dbReference type="PANTHER" id="PTHR43395:SF1">
    <property type="entry name" value="CHEMOTAXIS PROTEIN CHEA"/>
    <property type="match status" value="1"/>
</dbReference>
<keyword evidence="5 14" id="KW-0418">Kinase</keyword>
<dbReference type="InterPro" id="IPR036890">
    <property type="entry name" value="HATPase_C_sf"/>
</dbReference>
<dbReference type="SUPFAM" id="SSF52172">
    <property type="entry name" value="CheY-like"/>
    <property type="match status" value="1"/>
</dbReference>
<dbReference type="EC" id="2.7.13.3" evidence="2"/>
<dbReference type="GO" id="GO:0000155">
    <property type="term" value="F:phosphorelay sensor kinase activity"/>
    <property type="evidence" value="ECO:0007669"/>
    <property type="project" value="InterPro"/>
</dbReference>
<keyword evidence="4" id="KW-0808">Transferase</keyword>
<accession>A0A2H3L6I9</accession>
<keyword evidence="15" id="KW-1185">Reference proteome</keyword>
<dbReference type="PROSITE" id="PS50110">
    <property type="entry name" value="RESPONSE_REGULATORY"/>
    <property type="match status" value="1"/>
</dbReference>
<dbReference type="PROSITE" id="PS50109">
    <property type="entry name" value="HIS_KIN"/>
    <property type="match status" value="1"/>
</dbReference>
<proteinExistence type="predicted"/>
<dbReference type="Proteomes" id="UP000220922">
    <property type="component" value="Unassembled WGS sequence"/>
</dbReference>
<feature type="domain" description="Histidine kinase" evidence="10">
    <location>
        <begin position="280"/>
        <end position="489"/>
    </location>
</feature>
<evidence type="ECO:0000256" key="3">
    <source>
        <dbReference type="ARBA" id="ARBA00022553"/>
    </source>
</evidence>
<dbReference type="SMART" id="SM00260">
    <property type="entry name" value="CheW"/>
    <property type="match status" value="1"/>
</dbReference>
<dbReference type="Gene3D" id="3.30.565.10">
    <property type="entry name" value="Histidine kinase-like ATPase, C-terminal domain"/>
    <property type="match status" value="1"/>
</dbReference>
<evidence type="ECO:0000256" key="2">
    <source>
        <dbReference type="ARBA" id="ARBA00012438"/>
    </source>
</evidence>
<evidence type="ECO:0000313" key="14">
    <source>
        <dbReference type="EMBL" id="PDW00602.1"/>
    </source>
</evidence>
<gene>
    <name evidence="14" type="ORF">A9Q02_09455</name>
</gene>
<dbReference type="InterPro" id="IPR004358">
    <property type="entry name" value="Sig_transdc_His_kin-like_C"/>
</dbReference>
<dbReference type="PANTHER" id="PTHR43395">
    <property type="entry name" value="SENSOR HISTIDINE KINASE CHEA"/>
    <property type="match status" value="1"/>
</dbReference>
<dbReference type="InterPro" id="IPR003594">
    <property type="entry name" value="HATPase_dom"/>
</dbReference>
<reference evidence="14 15" key="1">
    <citation type="submission" date="2016-05" db="EMBL/GenBank/DDBJ databases">
        <authorList>
            <person name="Lavstsen T."/>
            <person name="Jespersen J.S."/>
        </authorList>
    </citation>
    <scope>NUCLEOTIDE SEQUENCE [LARGE SCALE GENOMIC DNA]</scope>
    <source>
        <strain evidence="14 15">B7-9</strain>
    </source>
</reference>
<dbReference type="PROSITE" id="PS50851">
    <property type="entry name" value="CHEW"/>
    <property type="match status" value="1"/>
</dbReference>
<evidence type="ECO:0000256" key="7">
    <source>
        <dbReference type="PROSITE-ProRule" id="PRU00110"/>
    </source>
</evidence>
<evidence type="ECO:0000259" key="10">
    <source>
        <dbReference type="PROSITE" id="PS50109"/>
    </source>
</evidence>
<dbReference type="RefSeq" id="WP_097650935.1">
    <property type="nucleotide sequence ID" value="NZ_LYXE01000036.1"/>
</dbReference>
<evidence type="ECO:0000256" key="5">
    <source>
        <dbReference type="ARBA" id="ARBA00022777"/>
    </source>
</evidence>
<dbReference type="InterPro" id="IPR011006">
    <property type="entry name" value="CheY-like_superfamily"/>
</dbReference>
<feature type="domain" description="CheW-like" evidence="12">
    <location>
        <begin position="491"/>
        <end position="627"/>
    </location>
</feature>
<dbReference type="AlphaFoldDB" id="A0A2H3L6I9"/>
<evidence type="ECO:0000256" key="4">
    <source>
        <dbReference type="ARBA" id="ARBA00022679"/>
    </source>
</evidence>
<dbReference type="EMBL" id="LYXE01000036">
    <property type="protein sequence ID" value="PDW00602.1"/>
    <property type="molecule type" value="Genomic_DNA"/>
</dbReference>
<feature type="modified residue" description="4-aspartylphosphate" evidence="8">
    <location>
        <position position="690"/>
    </location>
</feature>
<dbReference type="OrthoDB" id="9803176at2"/>
<feature type="domain" description="HPt" evidence="13">
    <location>
        <begin position="1"/>
        <end position="106"/>
    </location>
</feature>
<evidence type="ECO:0000256" key="1">
    <source>
        <dbReference type="ARBA" id="ARBA00000085"/>
    </source>
</evidence>
<dbReference type="InterPro" id="IPR036641">
    <property type="entry name" value="HPT_dom_sf"/>
</dbReference>
<comment type="caution">
    <text evidence="14">The sequence shown here is derived from an EMBL/GenBank/DDBJ whole genome shotgun (WGS) entry which is preliminary data.</text>
</comment>
<dbReference type="SUPFAM" id="SSF50341">
    <property type="entry name" value="CheW-like"/>
    <property type="match status" value="1"/>
</dbReference>
<dbReference type="FunFam" id="3.30.565.10:FF:000016">
    <property type="entry name" value="Chemotaxis protein CheA, putative"/>
    <property type="match status" value="1"/>
</dbReference>
<dbReference type="SMART" id="SM00448">
    <property type="entry name" value="REC"/>
    <property type="match status" value="1"/>
</dbReference>
<dbReference type="InterPro" id="IPR002545">
    <property type="entry name" value="CheW-lke_dom"/>
</dbReference>
<dbReference type="Pfam" id="PF02518">
    <property type="entry name" value="HATPase_c"/>
    <property type="match status" value="1"/>
</dbReference>
<organism evidence="14 15">
    <name type="scientific">Candidatus Chloroploca asiatica</name>
    <dbReference type="NCBI Taxonomy" id="1506545"/>
    <lineage>
        <taxon>Bacteria</taxon>
        <taxon>Bacillati</taxon>
        <taxon>Chloroflexota</taxon>
        <taxon>Chloroflexia</taxon>
        <taxon>Chloroflexales</taxon>
        <taxon>Chloroflexineae</taxon>
        <taxon>Oscillochloridaceae</taxon>
        <taxon>Candidatus Chloroploca</taxon>
    </lineage>
</organism>
<protein>
    <recommendedName>
        <fullName evidence="2">histidine kinase</fullName>
        <ecNumber evidence="2">2.7.13.3</ecNumber>
    </recommendedName>
</protein>
<dbReference type="GO" id="GO:0006935">
    <property type="term" value="P:chemotaxis"/>
    <property type="evidence" value="ECO:0007669"/>
    <property type="project" value="InterPro"/>
</dbReference>
<keyword evidence="3 8" id="KW-0597">Phosphoprotein</keyword>
<dbReference type="Gene3D" id="2.30.30.40">
    <property type="entry name" value="SH3 Domains"/>
    <property type="match status" value="1"/>
</dbReference>
<dbReference type="SMART" id="SM01231">
    <property type="entry name" value="H-kinase_dim"/>
    <property type="match status" value="1"/>
</dbReference>
<evidence type="ECO:0000259" key="11">
    <source>
        <dbReference type="PROSITE" id="PS50110"/>
    </source>
</evidence>
<dbReference type="Pfam" id="PF01584">
    <property type="entry name" value="CheW"/>
    <property type="match status" value="1"/>
</dbReference>
<evidence type="ECO:0000313" key="15">
    <source>
        <dbReference type="Proteomes" id="UP000220922"/>
    </source>
</evidence>
<evidence type="ECO:0000259" key="12">
    <source>
        <dbReference type="PROSITE" id="PS50851"/>
    </source>
</evidence>
<dbReference type="Gene3D" id="1.10.287.560">
    <property type="entry name" value="Histidine kinase CheA-like, homodimeric domain"/>
    <property type="match status" value="1"/>
</dbReference>
<dbReference type="SUPFAM" id="SSF47384">
    <property type="entry name" value="Homodimeric domain of signal transducing histidine kinase"/>
    <property type="match status" value="1"/>
</dbReference>
<feature type="compositionally biased region" description="Pro residues" evidence="9">
    <location>
        <begin position="134"/>
        <end position="160"/>
    </location>
</feature>
<dbReference type="InterPro" id="IPR005467">
    <property type="entry name" value="His_kinase_dom"/>
</dbReference>
<dbReference type="InterPro" id="IPR051315">
    <property type="entry name" value="Bact_Chemotaxis_CheA"/>
</dbReference>
<dbReference type="InterPro" id="IPR036061">
    <property type="entry name" value="CheW-like_dom_sf"/>
</dbReference>
<comment type="catalytic activity">
    <reaction evidence="1">
        <text>ATP + protein L-histidine = ADP + protein N-phospho-L-histidine.</text>
        <dbReference type="EC" id="2.7.13.3"/>
    </reaction>
</comment>